<evidence type="ECO:0000313" key="3">
    <source>
        <dbReference type="Proteomes" id="UP001305414"/>
    </source>
</evidence>
<gene>
    <name evidence="2" type="ORF">RRF57_011714</name>
</gene>
<accession>A0AAN7ZA97</accession>
<feature type="compositionally biased region" description="Polar residues" evidence="1">
    <location>
        <begin position="270"/>
        <end position="308"/>
    </location>
</feature>
<dbReference type="AlphaFoldDB" id="A0AAN7ZA97"/>
<comment type="caution">
    <text evidence="2">The sequence shown here is derived from an EMBL/GenBank/DDBJ whole genome shotgun (WGS) entry which is preliminary data.</text>
</comment>
<protein>
    <submittedName>
        <fullName evidence="2">Uncharacterized protein</fullName>
    </submittedName>
</protein>
<sequence length="398" mass="44369">MVRLPVLSSAPRVSEEVPRRFQLPPRTEKRTIASTMFNTSARNLTSSVPFRWTPHHVDIFTDWIRLKGLGTAATADLTPLLRELDLDGYEDIKNMRGECVHDLIIVKIRRKIANMKSTIPIATKAAEEKNGGVEINTMKLGQEELAARKMCDAKSTLPATTESASQSKDWMRTSEALNENSLVQGIHYTMLPGRPVGRIYYVSDRDHHHQPPSAWRSSPDDKLYQAQVEPSSHPTPLSSDTMLPVRPTGQMYYVDDAVSGDRHHLPPSARRSNPSDKPSAQVKVESSSHPATSLSSDPTPKRTPSSKNPSPPDSAHLPTAQLPLCPRRQHNTRSSTTLKRELWAYTEKVKKYMAKLSAVASRLPADSDSAVLETALHDTGLDVEHLDNLVREYLALRE</sequence>
<reference evidence="2 3" key="1">
    <citation type="submission" date="2023-10" db="EMBL/GenBank/DDBJ databases">
        <title>Draft genome sequence of Xylaria bambusicola isolate GMP-LS, the root and basal stem rot pathogen of sugarcane in Indonesia.</title>
        <authorList>
            <person name="Selvaraj P."/>
            <person name="Muralishankar V."/>
            <person name="Muruganantham S."/>
            <person name="Sp S."/>
            <person name="Haryani S."/>
            <person name="Lau K.J.X."/>
            <person name="Naqvi N.I."/>
        </authorList>
    </citation>
    <scope>NUCLEOTIDE SEQUENCE [LARGE SCALE GENOMIC DNA]</scope>
    <source>
        <strain evidence="2">GMP-LS</strain>
    </source>
</reference>
<feature type="region of interest" description="Disordered" evidence="1">
    <location>
        <begin position="259"/>
        <end position="335"/>
    </location>
</feature>
<proteinExistence type="predicted"/>
<evidence type="ECO:0000313" key="2">
    <source>
        <dbReference type="EMBL" id="KAK5636002.1"/>
    </source>
</evidence>
<organism evidence="2 3">
    <name type="scientific">Xylaria bambusicola</name>
    <dbReference type="NCBI Taxonomy" id="326684"/>
    <lineage>
        <taxon>Eukaryota</taxon>
        <taxon>Fungi</taxon>
        <taxon>Dikarya</taxon>
        <taxon>Ascomycota</taxon>
        <taxon>Pezizomycotina</taxon>
        <taxon>Sordariomycetes</taxon>
        <taxon>Xylariomycetidae</taxon>
        <taxon>Xylariales</taxon>
        <taxon>Xylariaceae</taxon>
        <taxon>Xylaria</taxon>
    </lineage>
</organism>
<feature type="compositionally biased region" description="Polar residues" evidence="1">
    <location>
        <begin position="228"/>
        <end position="241"/>
    </location>
</feature>
<dbReference type="Proteomes" id="UP001305414">
    <property type="component" value="Unassembled WGS sequence"/>
</dbReference>
<name>A0AAN7ZA97_9PEZI</name>
<dbReference type="EMBL" id="JAWHQM010000060">
    <property type="protein sequence ID" value="KAK5636002.1"/>
    <property type="molecule type" value="Genomic_DNA"/>
</dbReference>
<evidence type="ECO:0000256" key="1">
    <source>
        <dbReference type="SAM" id="MobiDB-lite"/>
    </source>
</evidence>
<feature type="region of interest" description="Disordered" evidence="1">
    <location>
        <begin position="206"/>
        <end position="245"/>
    </location>
</feature>
<keyword evidence="3" id="KW-1185">Reference proteome</keyword>